<reference evidence="2 3" key="1">
    <citation type="journal article" date="1999" name="DNA Res.">
        <title>Complete genome sequence of an aerobic hyper-thermophilic crenarchaeon, Aeropyrum pernix K1.</title>
        <authorList>
            <person name="Kawarabayasi Y."/>
            <person name="Hino Y."/>
            <person name="Horikawa H."/>
            <person name="Yamazaki S."/>
            <person name="Haikawa Y."/>
            <person name="Jin-no K."/>
            <person name="Takahashi M."/>
            <person name="Sekine M."/>
            <person name="Baba S."/>
            <person name="Ankai A."/>
            <person name="Kosugi H."/>
            <person name="Hosoyama A."/>
            <person name="Fukui S."/>
            <person name="Nagai Y."/>
            <person name="Nishijima K."/>
            <person name="Nakazawa H."/>
            <person name="Takamiya M."/>
            <person name="Masuda S."/>
            <person name="Funahashi T."/>
            <person name="Tanaka T."/>
            <person name="Kudoh Y."/>
            <person name="Yamazaki J."/>
            <person name="Kushida N."/>
            <person name="Oguchi A."/>
            <person name="Aoki K."/>
            <person name="Kubota K."/>
            <person name="Nakamura Y."/>
            <person name="Nomura N."/>
            <person name="Sako Y."/>
            <person name="Kikuchi H."/>
        </authorList>
    </citation>
    <scope>NUCLEOTIDE SEQUENCE [LARGE SCALE GENOMIC DNA]</scope>
    <source>
        <strain evidence="3">ATCC 700893 / DSM 11879 / JCM 9820 / NBRC 100138 / K1</strain>
    </source>
</reference>
<dbReference type="STRING" id="272557.APE_1882.1"/>
<accession>Q9YAR1</accession>
<proteinExistence type="predicted"/>
<dbReference type="Gene3D" id="2.120.10.10">
    <property type="match status" value="1"/>
</dbReference>
<evidence type="ECO:0000313" key="3">
    <source>
        <dbReference type="Proteomes" id="UP000002518"/>
    </source>
</evidence>
<feature type="transmembrane region" description="Helical" evidence="1">
    <location>
        <begin position="789"/>
        <end position="809"/>
    </location>
</feature>
<keyword evidence="1" id="KW-0812">Transmembrane</keyword>
<keyword evidence="3" id="KW-1185">Reference proteome</keyword>
<dbReference type="AlphaFoldDB" id="Q9YAR1"/>
<dbReference type="PIR" id="B72575">
    <property type="entry name" value="B72575"/>
</dbReference>
<gene>
    <name evidence="2" type="ordered locus">APE_1882.1</name>
</gene>
<keyword evidence="1" id="KW-1133">Transmembrane helix</keyword>
<evidence type="ECO:0000256" key="1">
    <source>
        <dbReference type="SAM" id="Phobius"/>
    </source>
</evidence>
<dbReference type="EMBL" id="BA000002">
    <property type="protein sequence ID" value="BAA80887.2"/>
    <property type="molecule type" value="Genomic_DNA"/>
</dbReference>
<dbReference type="Gene3D" id="2.130.10.10">
    <property type="entry name" value="YVTN repeat-like/Quinoprotein amine dehydrogenase"/>
    <property type="match status" value="1"/>
</dbReference>
<dbReference type="EnsemblBacteria" id="BAA80887">
    <property type="protein sequence ID" value="BAA80887"/>
    <property type="gene ID" value="APE_1882.1"/>
</dbReference>
<name>Q9YAR1_AERPE</name>
<organism evidence="2 3">
    <name type="scientific">Aeropyrum pernix (strain ATCC 700893 / DSM 11879 / JCM 9820 / NBRC 100138 / K1)</name>
    <dbReference type="NCBI Taxonomy" id="272557"/>
    <lineage>
        <taxon>Archaea</taxon>
        <taxon>Thermoproteota</taxon>
        <taxon>Thermoprotei</taxon>
        <taxon>Desulfurococcales</taxon>
        <taxon>Desulfurococcaceae</taxon>
        <taxon>Aeropyrum</taxon>
    </lineage>
</organism>
<sequence>MGILSRIAPLLILLAVIAAPPALAGYQGDLGNYSGQIAGPSGNFYYSVGVGMTAGEPSPALNDNLLVSSTVAYSINDPYDSFTMSFTRNHKVSVESGIFGYEHEPSIAVDPGNPDNVVVASHHERLAGLPNAIGVYYSMDGGATWAGPLVMPLAQEGDIYHSDPALASTGDGVFYLAYMSIGPRETPGGYYLSASIVVAKSVDGGASWSIIHVIEPDYLIDEMNQSGIIPFSVMLDKPYISAARVGGSDVVVVTYTAIADGYDTINGFSTTILRITAVVSPDGGSTWIGPSTVAEAVNTSEGMRFGGGIQVLQGSNPAVSPDGSIYVAYYDSLSDGYLEGKAAIMVSVSQDLGQTWSKPEQAAVIEREMDYYSPSGFRMAASMFPSIDVSPDGTIYVAYASAGQDDPGDVFLVYKTPESQVWEEPLMISRGEGSLQFFPWLDVDESGRVHVIWGDTMNDPSHMSYHVIYATFDPASGSIEYGQVTDYASFALGVFFIGDYFNVAASQGQVYAVWTDARMSIKKVGSLIYIGGDTSIFYAKLGERPQPRLIVAPEELEAGRAAIASIQLEDFPSYGVYMLSIEGVSLTRIDSLIFTDELGRAVQKTILPPLASGSYSLQLVAFSDSSIHAEKEVTYIDVVLGAVDASRQEILESVRETAMSTGSALESLETRMASLEEIARQNSQDIGEIKGSLDDVSASVDTLSSRLGDIESSINSKIDAASEDIKNEVRSEGEKTRSTVNSMLGEIESLINEKTSGIMGAIEDLGTSIQKGVEEAKGDAETAVSRGNMAIGLSVLALLAGLGGVVLAFRKA</sequence>
<dbReference type="CDD" id="cd15482">
    <property type="entry name" value="Sialidase_non-viral"/>
    <property type="match status" value="1"/>
</dbReference>
<dbReference type="InterPro" id="IPR015943">
    <property type="entry name" value="WD40/YVTN_repeat-like_dom_sf"/>
</dbReference>
<dbReference type="eggNOG" id="arCOG00372">
    <property type="taxonomic scope" value="Archaea"/>
</dbReference>
<dbReference type="Gene3D" id="1.20.120.20">
    <property type="entry name" value="Apolipoprotein"/>
    <property type="match status" value="1"/>
</dbReference>
<keyword evidence="1" id="KW-0472">Membrane</keyword>
<dbReference type="InterPro" id="IPR036278">
    <property type="entry name" value="Sialidase_sf"/>
</dbReference>
<evidence type="ECO:0000313" key="2">
    <source>
        <dbReference type="EMBL" id="BAA80887.2"/>
    </source>
</evidence>
<protein>
    <submittedName>
        <fullName evidence="2">Uncharacterized protein</fullName>
    </submittedName>
</protein>
<dbReference type="Proteomes" id="UP000002518">
    <property type="component" value="Chromosome"/>
</dbReference>
<dbReference type="SUPFAM" id="SSF50939">
    <property type="entry name" value="Sialidases"/>
    <property type="match status" value="1"/>
</dbReference>
<dbReference type="KEGG" id="ape:APE_1882.1"/>